<dbReference type="InterPro" id="IPR051709">
    <property type="entry name" value="Ub-ligase/GTPase-reg"/>
</dbReference>
<feature type="compositionally biased region" description="Low complexity" evidence="3">
    <location>
        <begin position="1189"/>
        <end position="1216"/>
    </location>
</feature>
<dbReference type="Proteomes" id="UP000195521">
    <property type="component" value="Unassembled WGS sequence"/>
</dbReference>
<feature type="compositionally biased region" description="Basic and acidic residues" evidence="3">
    <location>
        <begin position="1394"/>
        <end position="1405"/>
    </location>
</feature>
<feature type="compositionally biased region" description="Low complexity" evidence="3">
    <location>
        <begin position="1411"/>
        <end position="1425"/>
    </location>
</feature>
<dbReference type="InterPro" id="IPR000408">
    <property type="entry name" value="Reg_chr_condens"/>
</dbReference>
<feature type="region of interest" description="Disordered" evidence="3">
    <location>
        <begin position="230"/>
        <end position="280"/>
    </location>
</feature>
<reference evidence="5" key="1">
    <citation type="submission" date="2017-04" db="EMBL/GenBank/DDBJ databases">
        <title>Plasmodium gonderi genome.</title>
        <authorList>
            <person name="Arisue N."/>
            <person name="Honma H."/>
            <person name="Kawai S."/>
            <person name="Tougan T."/>
            <person name="Tanabe K."/>
            <person name="Horii T."/>
        </authorList>
    </citation>
    <scope>NUCLEOTIDE SEQUENCE [LARGE SCALE GENOMIC DNA]</scope>
    <source>
        <strain evidence="5">ATCC 30045</strain>
    </source>
</reference>
<dbReference type="OMA" id="LWMWGWN"/>
<feature type="region of interest" description="Disordered" evidence="3">
    <location>
        <begin position="1173"/>
        <end position="1216"/>
    </location>
</feature>
<dbReference type="InterPro" id="IPR009091">
    <property type="entry name" value="RCC1/BLIP-II"/>
</dbReference>
<dbReference type="EMBL" id="BDQF01000006">
    <property type="protein sequence ID" value="GAW79810.1"/>
    <property type="molecule type" value="Genomic_DNA"/>
</dbReference>
<accession>A0A1Y1JC44</accession>
<comment type="caution">
    <text evidence="4">The sequence shown here is derived from an EMBL/GenBank/DDBJ whole genome shotgun (WGS) entry which is preliminary data.</text>
</comment>
<sequence length="1578" mass="183434">MEDLQYFYVKKINKNFQKNGDQTKHEEDKEEDSKRNDVINKFRIWEQMPLLNKMKKKLSRENDGWDVISNISKCSSDDRKETEKKKILICLGNNNFGQLGFQESSKIGIVDFSTVIISKNYSTNHRHPRGRVKRRVQLGVDDAVMDDAVVDDAVMDETFEEAQRLGESCTRRKKYNDIARDMKRRNKSRPVFNRHSNNFLSKNEMYNNILTRLPNDFNLSTIKRLKIDEEDKKSKGKGSIHNLRENRLISSSSGKKYRSITNPDMNGRKEEKEKVNVQMGEEAQLQIEEEERKESKRKDIESLRMKFYKERNYLIRNKYEEVKMVAKKKFFSENENDNYYKKRINQYDEFLKINEYTDRTKGDAIISPSIHTGIYNTNLGNKQTHMSNSFNSNFNHSDSETKRGENYNYFNPKTINCGKYHSGVVSKNGFVCLWGLNCYGQLGVNPNKSIHTCYKKTKLKKLKKIENKKKNPKKKSIMSRRRSIFSFMEKEKTILSPYIYKLIPLKHFGYKHKVKDISLGAFHTLLLTYDGFVFTFGCNKKSQLGLPNVYDKKISHTSKPFLLPLVIGERGMHRNNPRYGRTNTFFFSSNSTYANIAHPIIFISCGSYNSAVIDANKELWMWGWNKFGQIDNSYAIEKMKKKKQNQKQKEEGEKYAKKFRTCSGGKIRVDIMNMKNISEILHKGGEKIKQKLTSKKELDEKVQEEKEDKYNRRNYKKRNKNVNIPRNIKIKNKKILQVSIGKYHCLCLTEEKSVYIWGYLKKEKKKKNENYSYISCCHDKEYYKNITRITKMSCLSSLYISNIVSSSTHTAFVSPITYIDRKSDLSKEVNDSKLSVVKKEKASEKYRRNILLKNKNLDYLKYYSDQVKTRGGDNIFYVKYTDLHFLINNAEHQQEKKNWTCEFTSSNENVYFINNALHVSNIYQHTNNYYLSTGGGAGGGITAAGAHGCETKSINFQRRETHSNMHIDKYCYKEHACICKDGEKMEKILQPLFLSNNNNLDRVYLIQIFQVALGKNFGIFLTSSPSINRILNKKKIDYINNICSLDVLRHKIPERNLFIIGKSDFHEILLPSNCKQTTLPICLHKNKLINEVLIRNKKHNFLNLSKRKKYSDQISYNINLFNLKKYHERIKKSVINCSLLYNDIDHQGKFSLMLDPGNAKNNSLSAYKLNSSNFRTSSSRNKKSISYVQTSSDRTSSNSNRNNSSSSNSNGNNNLFQFNLTQNRNTKSVGNPKNYPSPQEYFSGNSQLGFCLSGEDLNEYSNGGYKNEQSNGNNPEETSKMRHFDKRSAHSENSEKMYSSLDRISLNMQMGEEKAEVKKKKKPTPLLCINQKGKSFLSSSNDGNLEGKNNTHNETKLGITSKDVNTYDEHCEYPSRKDETSGSSLMTPNDEEDLSKSARTGDLKFPHTSRSRSGSNSNSRRSYNNIATIDEKNNADRSILISVDSSEKVPKEKNETYTEKEVGMALKSPMERRKRSSYINKKKLFRNIILQAIDNMNNDFLNGKNERRKFNKWDQAKLKFKVFKKRKSCLWNYFTYHQIKRKSPFGSNLLENIVNITLLDVACGDYHSLILLEVDTIL</sequence>
<feature type="compositionally biased region" description="Basic and acidic residues" evidence="3">
    <location>
        <begin position="266"/>
        <end position="275"/>
    </location>
</feature>
<feature type="compositionally biased region" description="Polar residues" evidence="3">
    <location>
        <begin position="248"/>
        <end position="264"/>
    </location>
</feature>
<evidence type="ECO:0000256" key="2">
    <source>
        <dbReference type="PROSITE-ProRule" id="PRU00235"/>
    </source>
</evidence>
<feature type="repeat" description="RCC1" evidence="2">
    <location>
        <begin position="531"/>
        <end position="616"/>
    </location>
</feature>
<proteinExistence type="predicted"/>
<dbReference type="PANTHER" id="PTHR45622:SF57">
    <property type="entry name" value="CHROMOSOME UNDETERMINED SCAFFOLD_59, WHOLE GENOME SHOTGUN SEQUENCE"/>
    <property type="match status" value="1"/>
</dbReference>
<feature type="compositionally biased region" description="Basic and acidic residues" evidence="3">
    <location>
        <begin position="1277"/>
        <end position="1295"/>
    </location>
</feature>
<protein>
    <recommendedName>
        <fullName evidence="6">Regulator of chromosome condensation</fullName>
    </recommendedName>
</protein>
<name>A0A1Y1JC44_PLAGO</name>
<keyword evidence="5" id="KW-1185">Reference proteome</keyword>
<dbReference type="GeneID" id="39746522"/>
<feature type="compositionally biased region" description="Polar residues" evidence="3">
    <location>
        <begin position="1267"/>
        <end position="1276"/>
    </location>
</feature>
<feature type="compositionally biased region" description="Polar residues" evidence="3">
    <location>
        <begin position="1332"/>
        <end position="1348"/>
    </location>
</feature>
<evidence type="ECO:0000313" key="5">
    <source>
        <dbReference type="Proteomes" id="UP000195521"/>
    </source>
</evidence>
<dbReference type="Pfam" id="PF13540">
    <property type="entry name" value="RCC1_2"/>
    <property type="match status" value="2"/>
</dbReference>
<dbReference type="RefSeq" id="XP_028542399.1">
    <property type="nucleotide sequence ID" value="XM_028686598.1"/>
</dbReference>
<dbReference type="OrthoDB" id="10256179at2759"/>
<dbReference type="Gene3D" id="2.130.10.30">
    <property type="entry name" value="Regulator of chromosome condensation 1/beta-lactamase-inhibitor protein II"/>
    <property type="match status" value="2"/>
</dbReference>
<dbReference type="SUPFAM" id="SSF50985">
    <property type="entry name" value="RCC1/BLIP-II"/>
    <property type="match status" value="1"/>
</dbReference>
<evidence type="ECO:0000313" key="4">
    <source>
        <dbReference type="EMBL" id="GAW79810.1"/>
    </source>
</evidence>
<keyword evidence="1" id="KW-0677">Repeat</keyword>
<evidence type="ECO:0008006" key="6">
    <source>
        <dbReference type="Google" id="ProtNLM"/>
    </source>
</evidence>
<feature type="region of interest" description="Disordered" evidence="3">
    <location>
        <begin position="1261"/>
        <end position="1300"/>
    </location>
</feature>
<evidence type="ECO:0000256" key="3">
    <source>
        <dbReference type="SAM" id="MobiDB-lite"/>
    </source>
</evidence>
<gene>
    <name evidence="4" type="ORF">PGO_052200</name>
</gene>
<feature type="region of interest" description="Disordered" evidence="3">
    <location>
        <begin position="1332"/>
        <end position="1426"/>
    </location>
</feature>
<evidence type="ECO:0000256" key="1">
    <source>
        <dbReference type="ARBA" id="ARBA00022737"/>
    </source>
</evidence>
<dbReference type="PANTHER" id="PTHR45622">
    <property type="entry name" value="UBIQUITIN-PROTEIN LIGASE E3A-RELATED"/>
    <property type="match status" value="1"/>
</dbReference>
<dbReference type="PROSITE" id="PS50012">
    <property type="entry name" value="RCC1_3"/>
    <property type="match status" value="1"/>
</dbReference>
<feature type="compositionally biased region" description="Basic and acidic residues" evidence="3">
    <location>
        <begin position="1365"/>
        <end position="1380"/>
    </location>
</feature>
<organism evidence="4 5">
    <name type="scientific">Plasmodium gonderi</name>
    <dbReference type="NCBI Taxonomy" id="77519"/>
    <lineage>
        <taxon>Eukaryota</taxon>
        <taxon>Sar</taxon>
        <taxon>Alveolata</taxon>
        <taxon>Apicomplexa</taxon>
        <taxon>Aconoidasida</taxon>
        <taxon>Haemosporida</taxon>
        <taxon>Plasmodiidae</taxon>
        <taxon>Plasmodium</taxon>
        <taxon>Plasmodium (Plasmodium)</taxon>
    </lineage>
</organism>
<dbReference type="GO" id="GO:0005737">
    <property type="term" value="C:cytoplasm"/>
    <property type="evidence" value="ECO:0007669"/>
    <property type="project" value="TreeGrafter"/>
</dbReference>